<evidence type="ECO:0000313" key="2">
    <source>
        <dbReference type="EMBL" id="CAF3944626.1"/>
    </source>
</evidence>
<gene>
    <name evidence="2" type="ORF">OTI717_LOCUS26052</name>
</gene>
<dbReference type="EMBL" id="CAJOAX010005347">
    <property type="protein sequence ID" value="CAF3944626.1"/>
    <property type="molecule type" value="Genomic_DNA"/>
</dbReference>
<evidence type="ECO:0000256" key="1">
    <source>
        <dbReference type="SAM" id="MobiDB-lite"/>
    </source>
</evidence>
<comment type="caution">
    <text evidence="2">The sequence shown here is derived from an EMBL/GenBank/DDBJ whole genome shotgun (WGS) entry which is preliminary data.</text>
</comment>
<accession>A0A819K7Y6</accession>
<proteinExistence type="predicted"/>
<sequence>MSNRQPLLNASNKSSISDDDEDNGNKKQLSINRFLDWHRYFSTKKKDKYIELDDDTEYSDKDTAIDAFHF</sequence>
<reference evidence="2" key="1">
    <citation type="submission" date="2021-02" db="EMBL/GenBank/DDBJ databases">
        <authorList>
            <person name="Nowell W R."/>
        </authorList>
    </citation>
    <scope>NUCLEOTIDE SEQUENCE</scope>
</reference>
<evidence type="ECO:0000313" key="3">
    <source>
        <dbReference type="Proteomes" id="UP000663823"/>
    </source>
</evidence>
<feature type="compositionally biased region" description="Polar residues" evidence="1">
    <location>
        <begin position="1"/>
        <end position="15"/>
    </location>
</feature>
<protein>
    <submittedName>
        <fullName evidence="2">Uncharacterized protein</fullName>
    </submittedName>
</protein>
<dbReference type="Proteomes" id="UP000663823">
    <property type="component" value="Unassembled WGS sequence"/>
</dbReference>
<feature type="non-terminal residue" evidence="2">
    <location>
        <position position="1"/>
    </location>
</feature>
<organism evidence="2 3">
    <name type="scientific">Rotaria sordida</name>
    <dbReference type="NCBI Taxonomy" id="392033"/>
    <lineage>
        <taxon>Eukaryota</taxon>
        <taxon>Metazoa</taxon>
        <taxon>Spiralia</taxon>
        <taxon>Gnathifera</taxon>
        <taxon>Rotifera</taxon>
        <taxon>Eurotatoria</taxon>
        <taxon>Bdelloidea</taxon>
        <taxon>Philodinida</taxon>
        <taxon>Philodinidae</taxon>
        <taxon>Rotaria</taxon>
    </lineage>
</organism>
<name>A0A819K7Y6_9BILA</name>
<feature type="region of interest" description="Disordered" evidence="1">
    <location>
        <begin position="1"/>
        <end position="26"/>
    </location>
</feature>
<dbReference type="AlphaFoldDB" id="A0A819K7Y6"/>